<keyword evidence="3" id="KW-1185">Reference proteome</keyword>
<evidence type="ECO:0000313" key="2">
    <source>
        <dbReference type="EMBL" id="ETO33395.1"/>
    </source>
</evidence>
<evidence type="ECO:0000259" key="1">
    <source>
        <dbReference type="Pfam" id="PF05729"/>
    </source>
</evidence>
<organism evidence="2 3">
    <name type="scientific">Reticulomyxa filosa</name>
    <dbReference type="NCBI Taxonomy" id="46433"/>
    <lineage>
        <taxon>Eukaryota</taxon>
        <taxon>Sar</taxon>
        <taxon>Rhizaria</taxon>
        <taxon>Retaria</taxon>
        <taxon>Foraminifera</taxon>
        <taxon>Monothalamids</taxon>
        <taxon>Reticulomyxidae</taxon>
        <taxon>Reticulomyxa</taxon>
    </lineage>
</organism>
<dbReference type="AlphaFoldDB" id="X6P4E8"/>
<dbReference type="InterPro" id="IPR007111">
    <property type="entry name" value="NACHT_NTPase"/>
</dbReference>
<protein>
    <recommendedName>
        <fullName evidence="1">NACHT domain-containing protein</fullName>
    </recommendedName>
</protein>
<feature type="non-terminal residue" evidence="2">
    <location>
        <position position="239"/>
    </location>
</feature>
<sequence length="239" mass="28516">MKIQFAVSMFKVHSVLREKSEKLRRLSSWKNDKTYSMSQIRENVDKISKKDDREALKVAIKKLKDYYKLQNKLVPLFDDPEQSIDTCYIRLILLITKRFEERKKQMTNKKQNNEEDEKEKWSNSIDYSIIYGSGQETVDVEDIWKREEKEEIEEEEEEVRHISIRGEAGSGKSVLTQRIAYLWANGEMWNHMFEWLLHIPFRNIVNLFDDENKGNTKSNWSKIMNALNIQGWNTNDTNI</sequence>
<proteinExistence type="predicted"/>
<dbReference type="Gene3D" id="3.40.50.300">
    <property type="entry name" value="P-loop containing nucleotide triphosphate hydrolases"/>
    <property type="match status" value="1"/>
</dbReference>
<feature type="domain" description="NACHT" evidence="1">
    <location>
        <begin position="161"/>
        <end position="204"/>
    </location>
</feature>
<dbReference type="Pfam" id="PF05729">
    <property type="entry name" value="NACHT"/>
    <property type="match status" value="1"/>
</dbReference>
<comment type="caution">
    <text evidence="2">The sequence shown here is derived from an EMBL/GenBank/DDBJ whole genome shotgun (WGS) entry which is preliminary data.</text>
</comment>
<name>X6P4E8_RETFI</name>
<dbReference type="EMBL" id="ASPP01003424">
    <property type="protein sequence ID" value="ETO33395.1"/>
    <property type="molecule type" value="Genomic_DNA"/>
</dbReference>
<evidence type="ECO:0000313" key="3">
    <source>
        <dbReference type="Proteomes" id="UP000023152"/>
    </source>
</evidence>
<dbReference type="InterPro" id="IPR027417">
    <property type="entry name" value="P-loop_NTPase"/>
</dbReference>
<accession>X6P4E8</accession>
<dbReference type="Proteomes" id="UP000023152">
    <property type="component" value="Unassembled WGS sequence"/>
</dbReference>
<gene>
    <name evidence="2" type="ORF">RFI_03713</name>
</gene>
<reference evidence="2 3" key="1">
    <citation type="journal article" date="2013" name="Curr. Biol.">
        <title>The Genome of the Foraminiferan Reticulomyxa filosa.</title>
        <authorList>
            <person name="Glockner G."/>
            <person name="Hulsmann N."/>
            <person name="Schleicher M."/>
            <person name="Noegel A.A."/>
            <person name="Eichinger L."/>
            <person name="Gallinger C."/>
            <person name="Pawlowski J."/>
            <person name="Sierra R."/>
            <person name="Euteneuer U."/>
            <person name="Pillet L."/>
            <person name="Moustafa A."/>
            <person name="Platzer M."/>
            <person name="Groth M."/>
            <person name="Szafranski K."/>
            <person name="Schliwa M."/>
        </authorList>
    </citation>
    <scope>NUCLEOTIDE SEQUENCE [LARGE SCALE GENOMIC DNA]</scope>
</reference>